<protein>
    <submittedName>
        <fullName evidence="1">Uncharacterized protein</fullName>
    </submittedName>
</protein>
<dbReference type="EMBL" id="PCGW01000027">
    <property type="protein sequence ID" value="PHO19751.1"/>
    <property type="molecule type" value="Genomic_DNA"/>
</dbReference>
<name>A0A2G1DMS0_AGGAC</name>
<dbReference type="Proteomes" id="UP000226080">
    <property type="component" value="Unassembled WGS sequence"/>
</dbReference>
<sequence>MTEQTLSQEIGQENNQQKPTLQLARAYVAKLQDITGAMVEGKRLSNNITPADMWKLVHEELGSVDRLIEIAQEQLREI</sequence>
<organism evidence="1 2">
    <name type="scientific">Aggregatibacter actinomycetemcomitans</name>
    <name type="common">Actinobacillus actinomycetemcomitans</name>
    <name type="synonym">Haemophilus actinomycetemcomitans</name>
    <dbReference type="NCBI Taxonomy" id="714"/>
    <lineage>
        <taxon>Bacteria</taxon>
        <taxon>Pseudomonadati</taxon>
        <taxon>Pseudomonadota</taxon>
        <taxon>Gammaproteobacteria</taxon>
        <taxon>Pasteurellales</taxon>
        <taxon>Pasteurellaceae</taxon>
        <taxon>Aggregatibacter</taxon>
    </lineage>
</organism>
<comment type="caution">
    <text evidence="1">The sequence shown here is derived from an EMBL/GenBank/DDBJ whole genome shotgun (WGS) entry which is preliminary data.</text>
</comment>
<reference evidence="1 2" key="1">
    <citation type="submission" date="2017-10" db="EMBL/GenBank/DDBJ databases">
        <title>Draft genome sequences of Aggregatibacter actinomycetemcomitans strains 310a and 310b.</title>
        <authorList>
            <person name="May A.C."/>
            <person name="Ohta H."/>
            <person name="Maeda H."/>
            <person name="Kokeguchi S."/>
            <person name="Cugini C."/>
        </authorList>
    </citation>
    <scope>NUCLEOTIDE SEQUENCE [LARGE SCALE GENOMIC DNA]</scope>
    <source>
        <strain evidence="1 2">310b</strain>
    </source>
</reference>
<dbReference type="RefSeq" id="WP_005548529.1">
    <property type="nucleotide sequence ID" value="NZ_CP093910.1"/>
</dbReference>
<evidence type="ECO:0000313" key="1">
    <source>
        <dbReference type="EMBL" id="PHO19751.1"/>
    </source>
</evidence>
<accession>A0A2G1DMS0</accession>
<gene>
    <name evidence="1" type="ORF">CQR80_10665</name>
</gene>
<evidence type="ECO:0000313" key="2">
    <source>
        <dbReference type="Proteomes" id="UP000226080"/>
    </source>
</evidence>
<keyword evidence="2" id="KW-1185">Reference proteome</keyword>
<proteinExistence type="predicted"/>